<dbReference type="InterPro" id="IPR011010">
    <property type="entry name" value="DNA_brk_join_enz"/>
</dbReference>
<dbReference type="InterPro" id="IPR043502">
    <property type="entry name" value="DNA/RNA_pol_sf"/>
</dbReference>
<dbReference type="PANTHER" id="PTHR34605">
    <property type="entry name" value="PHAGE_INTEGRASE DOMAIN-CONTAINING PROTEIN"/>
    <property type="match status" value="1"/>
</dbReference>
<dbReference type="STRING" id="93625.A0A409WT52"/>
<feature type="compositionally biased region" description="Polar residues" evidence="2">
    <location>
        <begin position="147"/>
        <end position="159"/>
    </location>
</feature>
<feature type="region of interest" description="Disordered" evidence="2">
    <location>
        <begin position="399"/>
        <end position="420"/>
    </location>
</feature>
<dbReference type="OrthoDB" id="198652at2759"/>
<dbReference type="GO" id="GO:0015074">
    <property type="term" value="P:DNA integration"/>
    <property type="evidence" value="ECO:0007669"/>
    <property type="project" value="InterPro"/>
</dbReference>
<feature type="region of interest" description="Disordered" evidence="2">
    <location>
        <begin position="106"/>
        <end position="186"/>
    </location>
</feature>
<dbReference type="PANTHER" id="PTHR34605:SF3">
    <property type="entry name" value="P CELL-TYPE AGGLUTINATION PROTEIN MAP4-LIKE-RELATED"/>
    <property type="match status" value="1"/>
</dbReference>
<sequence>FSKETERGGVRTSDDVRASRHATPETHTESEFDEATVLAIESAVEDFRRGTLSKQRAIFRIVTALGIRSEEEDELKLRALGEYTAILDKFQTESVGAVGRGEREANSALVTTHAASKRRRGPSQLEGVIPAGGSEQNESIDDFLTRMSKSNGNGSYSSDSPDESCGSQLEDGDGGENGYRGQSNKKQRIFERDMPWFANEEKTRSRRTNCSCNKTRVILDLLQKDSTTVKRWIRGAISAPAEFPSSEWDALIKGEAVDLNTVFSSLNFLNHPEENVGHIGPTEIHFGRPKPAKRIETSGQWTAAWNLTVKATSFLFPHRYDELRSYGDYMERTMTPSDTKSAAVKIANSPIEPSSKTTMKPSWHQMVWDQKGTVGDPETLQVGRDIQAGDQKFVTTSMQLGDASSGKDVSSSTSANPANNVDMENWTARSLRESEIVGKRPKYLRHNVFRDDGLVSRSTAEWTLTALPLPQPPPAEINNPVVSKTLAENPDLFEVCTPIDVDCFERLLERHPNRPFVISVVESLRNGFWPWADTHIGEYPDTWDGSLPTPDDKAKREFLCNQRDIELEMGHFSRAFGPDLLPGMYSSPTYQIPKAGSSEFCMVTDHSAGPFSLNSMIPRKDIAGYPLDNMTHLGEMLLDIKRKYPNKDIVLWKSDVSEAYRNLPVHKVWQVKQINTIDGMRHVDRRTCFGGKGSGSDFIVVNSLVAWGAKYERDIDWIATYCNDSFGPERASKMMFYAPYNKYMPRNQVKLLQLWDEIGLPHKEKKQISGSIIEIIGFEVDANCMTFTLPPPSKRELCNYLKSKSKCAVKLNLREFQQLAGWFNWALNVFPLLRPALCHIYAKMMHANPDKPYTKLYVNNLIRADLTWAIDHMEGLSGFCVLESSDWELGDADVHAICDTSLMGMGFWFPEYDVGYACQIPDKLLGKIIFYYEALCVLCVLLKSDVIVPGAIRVVLYTNSFNTVQIFNSMAALPEYNEILKAAVNHILRNATGSVIPLQVDLRVVHIPGKKNVVADALSRGLYHVAIDKCTLDGCKHLRGVPTNRKRALTMDDLNIVVDAYSQSPSHDDLLFLSMLLTGFFALMQLGELAVPDDPTLFNPMKICKRSSVKLSPSDYRFFLPGHKADRFFEGNTIIIQKHIRNIDPHHHFKSYLLSRDSLHPFSSALWLRSNGSMPSRSFFISRLRKFFDSDIAGQSMRSGGATSLAESGVPPHLIQAIGHWASEAFKIYIRKNPVLMQALLFGHATHERDPALHGS</sequence>
<keyword evidence="4" id="KW-1185">Reference proteome</keyword>
<dbReference type="Gene3D" id="1.10.443.10">
    <property type="entry name" value="Intergrase catalytic core"/>
    <property type="match status" value="1"/>
</dbReference>
<feature type="non-terminal residue" evidence="3">
    <location>
        <position position="1"/>
    </location>
</feature>
<proteinExistence type="predicted"/>
<dbReference type="SUPFAM" id="SSF56349">
    <property type="entry name" value="DNA breaking-rejoining enzymes"/>
    <property type="match status" value="1"/>
</dbReference>
<protein>
    <recommendedName>
        <fullName evidence="5">Reverse transcriptase domain-containing protein</fullName>
    </recommendedName>
</protein>
<reference evidence="3 4" key="1">
    <citation type="journal article" date="2018" name="Evol. Lett.">
        <title>Horizontal gene cluster transfer increased hallucinogenic mushroom diversity.</title>
        <authorList>
            <person name="Reynolds H.T."/>
            <person name="Vijayakumar V."/>
            <person name="Gluck-Thaler E."/>
            <person name="Korotkin H.B."/>
            <person name="Matheny P.B."/>
            <person name="Slot J.C."/>
        </authorList>
    </citation>
    <scope>NUCLEOTIDE SEQUENCE [LARGE SCALE GENOMIC DNA]</scope>
    <source>
        <strain evidence="3 4">2631</strain>
    </source>
</reference>
<evidence type="ECO:0000256" key="1">
    <source>
        <dbReference type="ARBA" id="ARBA00023172"/>
    </source>
</evidence>
<evidence type="ECO:0000256" key="2">
    <source>
        <dbReference type="SAM" id="MobiDB-lite"/>
    </source>
</evidence>
<organism evidence="3 4">
    <name type="scientific">Psilocybe cyanescens</name>
    <dbReference type="NCBI Taxonomy" id="93625"/>
    <lineage>
        <taxon>Eukaryota</taxon>
        <taxon>Fungi</taxon>
        <taxon>Dikarya</taxon>
        <taxon>Basidiomycota</taxon>
        <taxon>Agaricomycotina</taxon>
        <taxon>Agaricomycetes</taxon>
        <taxon>Agaricomycetidae</taxon>
        <taxon>Agaricales</taxon>
        <taxon>Agaricineae</taxon>
        <taxon>Strophariaceae</taxon>
        <taxon>Psilocybe</taxon>
    </lineage>
</organism>
<dbReference type="GO" id="GO:0006310">
    <property type="term" value="P:DNA recombination"/>
    <property type="evidence" value="ECO:0007669"/>
    <property type="project" value="UniProtKB-KW"/>
</dbReference>
<dbReference type="EMBL" id="NHYD01003222">
    <property type="protein sequence ID" value="PPQ81703.1"/>
    <property type="molecule type" value="Genomic_DNA"/>
</dbReference>
<dbReference type="InParanoid" id="A0A409WT52"/>
<evidence type="ECO:0000313" key="3">
    <source>
        <dbReference type="EMBL" id="PPQ81703.1"/>
    </source>
</evidence>
<feature type="compositionally biased region" description="Polar residues" evidence="2">
    <location>
        <begin position="407"/>
        <end position="419"/>
    </location>
</feature>
<feature type="region of interest" description="Disordered" evidence="2">
    <location>
        <begin position="1"/>
        <end position="32"/>
    </location>
</feature>
<evidence type="ECO:0000313" key="4">
    <source>
        <dbReference type="Proteomes" id="UP000283269"/>
    </source>
</evidence>
<comment type="caution">
    <text evidence="3">The sequence shown here is derived from an EMBL/GenBank/DDBJ whole genome shotgun (WGS) entry which is preliminary data.</text>
</comment>
<keyword evidence="1" id="KW-0233">DNA recombination</keyword>
<gene>
    <name evidence="3" type="ORF">CVT25_013435</name>
</gene>
<dbReference type="Proteomes" id="UP000283269">
    <property type="component" value="Unassembled WGS sequence"/>
</dbReference>
<dbReference type="AlphaFoldDB" id="A0A409WT52"/>
<dbReference type="InterPro" id="IPR052925">
    <property type="entry name" value="Phage_Integrase-like_Recomb"/>
</dbReference>
<name>A0A409WT52_PSICY</name>
<accession>A0A409WT52</accession>
<dbReference type="InterPro" id="IPR013762">
    <property type="entry name" value="Integrase-like_cat_sf"/>
</dbReference>
<feature type="compositionally biased region" description="Basic and acidic residues" evidence="2">
    <location>
        <begin position="1"/>
        <end position="30"/>
    </location>
</feature>
<evidence type="ECO:0008006" key="5">
    <source>
        <dbReference type="Google" id="ProtNLM"/>
    </source>
</evidence>
<dbReference type="SUPFAM" id="SSF56672">
    <property type="entry name" value="DNA/RNA polymerases"/>
    <property type="match status" value="1"/>
</dbReference>
<dbReference type="GO" id="GO:0003677">
    <property type="term" value="F:DNA binding"/>
    <property type="evidence" value="ECO:0007669"/>
    <property type="project" value="InterPro"/>
</dbReference>